<evidence type="ECO:0000313" key="3">
    <source>
        <dbReference type="Proteomes" id="UP001162483"/>
    </source>
</evidence>
<gene>
    <name evidence="2" type="ORF">SPARVUS_LOCUS1012101</name>
</gene>
<accession>A0ABN9ALB6</accession>
<protein>
    <submittedName>
        <fullName evidence="2">Uncharacterized protein</fullName>
    </submittedName>
</protein>
<reference evidence="2" key="1">
    <citation type="submission" date="2023-05" db="EMBL/GenBank/DDBJ databases">
        <authorList>
            <person name="Stuckert A."/>
        </authorList>
    </citation>
    <scope>NUCLEOTIDE SEQUENCE</scope>
</reference>
<comment type="caution">
    <text evidence="2">The sequence shown here is derived from an EMBL/GenBank/DDBJ whole genome shotgun (WGS) entry which is preliminary data.</text>
</comment>
<sequence>MVTLAPMDSVLCATKNTYRGRTAAAGGGRSSPPVVSMGSGVEVPSSQQAVTPQVSEPEESVLPQAQASSLPLQNLCPLHRLKTQREQNF</sequence>
<name>A0ABN9ALB6_9NEOB</name>
<dbReference type="EMBL" id="CATNWA010000314">
    <property type="protein sequence ID" value="CAI9536338.1"/>
    <property type="molecule type" value="Genomic_DNA"/>
</dbReference>
<feature type="compositionally biased region" description="Low complexity" evidence="1">
    <location>
        <begin position="20"/>
        <end position="46"/>
    </location>
</feature>
<feature type="region of interest" description="Disordered" evidence="1">
    <location>
        <begin position="20"/>
        <end position="66"/>
    </location>
</feature>
<evidence type="ECO:0000256" key="1">
    <source>
        <dbReference type="SAM" id="MobiDB-lite"/>
    </source>
</evidence>
<evidence type="ECO:0000313" key="2">
    <source>
        <dbReference type="EMBL" id="CAI9536338.1"/>
    </source>
</evidence>
<organism evidence="2 3">
    <name type="scientific">Staurois parvus</name>
    <dbReference type="NCBI Taxonomy" id="386267"/>
    <lineage>
        <taxon>Eukaryota</taxon>
        <taxon>Metazoa</taxon>
        <taxon>Chordata</taxon>
        <taxon>Craniata</taxon>
        <taxon>Vertebrata</taxon>
        <taxon>Euteleostomi</taxon>
        <taxon>Amphibia</taxon>
        <taxon>Batrachia</taxon>
        <taxon>Anura</taxon>
        <taxon>Neobatrachia</taxon>
        <taxon>Ranoidea</taxon>
        <taxon>Ranidae</taxon>
        <taxon>Staurois</taxon>
    </lineage>
</organism>
<proteinExistence type="predicted"/>
<dbReference type="Proteomes" id="UP001162483">
    <property type="component" value="Unassembled WGS sequence"/>
</dbReference>
<keyword evidence="3" id="KW-1185">Reference proteome</keyword>